<comment type="catalytic activity">
    <reaction evidence="9">
        <text>a dipeptide(out) + ATP + H2O = a dipeptide(in) + ADP + phosphate + H(+)</text>
        <dbReference type="Rhea" id="RHEA:23120"/>
        <dbReference type="ChEBI" id="CHEBI:15377"/>
        <dbReference type="ChEBI" id="CHEBI:15378"/>
        <dbReference type="ChEBI" id="CHEBI:30616"/>
        <dbReference type="ChEBI" id="CHEBI:43474"/>
        <dbReference type="ChEBI" id="CHEBI:90799"/>
        <dbReference type="ChEBI" id="CHEBI:456216"/>
        <dbReference type="EC" id="7.4.2.9"/>
    </reaction>
</comment>
<sequence length="333" mass="36758">MSFLLDVRNLRTRIRGEHATHTVVDGVSLQLRPGETLGLVGESGSGKSLTALSLTGLLPKPDVFVDGGAMIFQDQDLRALSPNQFAKLRGDRISMIFQDPMTALNPVHRIGDQIAEVLTVHGRARKPAQQKQRVIELLNSVGIPQPESRFDSYPHELSGGQRQRVMIAMALACEPALLIADEPTTALDVTVQAQILHLIKCLQREHNTALLFITHDLALVSQISDRIAVMYAGQIVETAASSTLFAEPRHPYTRALLASTPSAANGHKQRLPAIPGTVAKPEQYGEYCRFRNRCQHANEHCRTEAVVMDESDSAHPVRCLRWRELAQELAHVD</sequence>
<evidence type="ECO:0000256" key="4">
    <source>
        <dbReference type="ARBA" id="ARBA00022475"/>
    </source>
</evidence>
<dbReference type="EC" id="7.4.2.9" evidence="8"/>
<evidence type="ECO:0000256" key="7">
    <source>
        <dbReference type="ARBA" id="ARBA00023136"/>
    </source>
</evidence>
<dbReference type="SUPFAM" id="SSF52540">
    <property type="entry name" value="P-loop containing nucleoside triphosphate hydrolases"/>
    <property type="match status" value="1"/>
</dbReference>
<dbReference type="PANTHER" id="PTHR43297">
    <property type="entry name" value="OLIGOPEPTIDE TRANSPORT ATP-BINDING PROTEIN APPD"/>
    <property type="match status" value="1"/>
</dbReference>
<dbReference type="NCBIfam" id="TIGR01727">
    <property type="entry name" value="oligo_HPY"/>
    <property type="match status" value="1"/>
</dbReference>
<evidence type="ECO:0000256" key="9">
    <source>
        <dbReference type="ARBA" id="ARBA00047356"/>
    </source>
</evidence>
<dbReference type="Proteomes" id="UP000537130">
    <property type="component" value="Unassembled WGS sequence"/>
</dbReference>
<dbReference type="InterPro" id="IPR003439">
    <property type="entry name" value="ABC_transporter-like_ATP-bd"/>
</dbReference>
<comment type="subcellular location">
    <subcellularLocation>
        <location evidence="1">Cell inner membrane</location>
        <topology evidence="1">Peripheral membrane protein</topology>
    </subcellularLocation>
</comment>
<feature type="domain" description="ABC transporter" evidence="10">
    <location>
        <begin position="5"/>
        <end position="257"/>
    </location>
</feature>
<evidence type="ECO:0000256" key="1">
    <source>
        <dbReference type="ARBA" id="ARBA00004417"/>
    </source>
</evidence>
<dbReference type="EMBL" id="JACHWY010000001">
    <property type="protein sequence ID" value="MBB3046460.1"/>
    <property type="molecule type" value="Genomic_DNA"/>
</dbReference>
<dbReference type="AlphaFoldDB" id="A0A7W4Z611"/>
<dbReference type="InterPro" id="IPR050388">
    <property type="entry name" value="ABC_Ni/Peptide_Import"/>
</dbReference>
<dbReference type="GO" id="GO:0005524">
    <property type="term" value="F:ATP binding"/>
    <property type="evidence" value="ECO:0007669"/>
    <property type="project" value="UniProtKB-KW"/>
</dbReference>
<keyword evidence="3" id="KW-0813">Transport</keyword>
<dbReference type="FunFam" id="3.40.50.300:FF:000016">
    <property type="entry name" value="Oligopeptide ABC transporter ATP-binding component"/>
    <property type="match status" value="1"/>
</dbReference>
<dbReference type="PROSITE" id="PS50893">
    <property type="entry name" value="ABC_TRANSPORTER_2"/>
    <property type="match status" value="1"/>
</dbReference>
<name>A0A7W4Z611_9GAMM</name>
<accession>A0A7W4Z611</accession>
<dbReference type="PROSITE" id="PS00211">
    <property type="entry name" value="ABC_TRANSPORTER_1"/>
    <property type="match status" value="1"/>
</dbReference>
<dbReference type="GO" id="GO:0016887">
    <property type="term" value="F:ATP hydrolysis activity"/>
    <property type="evidence" value="ECO:0007669"/>
    <property type="project" value="InterPro"/>
</dbReference>
<keyword evidence="5" id="KW-0547">Nucleotide-binding</keyword>
<dbReference type="GO" id="GO:0015833">
    <property type="term" value="P:peptide transport"/>
    <property type="evidence" value="ECO:0007669"/>
    <property type="project" value="InterPro"/>
</dbReference>
<gene>
    <name evidence="11" type="ORF">FHR99_000696</name>
</gene>
<evidence type="ECO:0000256" key="8">
    <source>
        <dbReference type="ARBA" id="ARBA00038852"/>
    </source>
</evidence>
<dbReference type="InterPro" id="IPR013563">
    <property type="entry name" value="Oligopep_ABC_C"/>
</dbReference>
<dbReference type="InterPro" id="IPR027417">
    <property type="entry name" value="P-loop_NTPase"/>
</dbReference>
<proteinExistence type="inferred from homology"/>
<dbReference type="PANTHER" id="PTHR43297:SF2">
    <property type="entry name" value="DIPEPTIDE TRANSPORT ATP-BINDING PROTEIN DPPD"/>
    <property type="match status" value="1"/>
</dbReference>
<dbReference type="Pfam" id="PF08352">
    <property type="entry name" value="oligo_HPY"/>
    <property type="match status" value="1"/>
</dbReference>
<keyword evidence="12" id="KW-1185">Reference proteome</keyword>
<dbReference type="Gene3D" id="3.40.50.300">
    <property type="entry name" value="P-loop containing nucleotide triphosphate hydrolases"/>
    <property type="match status" value="1"/>
</dbReference>
<evidence type="ECO:0000313" key="11">
    <source>
        <dbReference type="EMBL" id="MBB3046460.1"/>
    </source>
</evidence>
<evidence type="ECO:0000256" key="6">
    <source>
        <dbReference type="ARBA" id="ARBA00022840"/>
    </source>
</evidence>
<dbReference type="InterPro" id="IPR017871">
    <property type="entry name" value="ABC_transporter-like_CS"/>
</dbReference>
<protein>
    <recommendedName>
        <fullName evidence="8">ABC-type dipeptide transporter</fullName>
        <ecNumber evidence="8">7.4.2.9</ecNumber>
    </recommendedName>
</protein>
<dbReference type="GO" id="GO:0055085">
    <property type="term" value="P:transmembrane transport"/>
    <property type="evidence" value="ECO:0007669"/>
    <property type="project" value="UniProtKB-ARBA"/>
</dbReference>
<reference evidence="11 12" key="1">
    <citation type="submission" date="2020-08" db="EMBL/GenBank/DDBJ databases">
        <title>Genomic Encyclopedia of Type Strains, Phase III (KMG-III): the genomes of soil and plant-associated and newly described type strains.</title>
        <authorList>
            <person name="Whitman W."/>
        </authorList>
    </citation>
    <scope>NUCLEOTIDE SEQUENCE [LARGE SCALE GENOMIC DNA]</scope>
    <source>
        <strain evidence="11 12">CECT 8654</strain>
    </source>
</reference>
<evidence type="ECO:0000256" key="2">
    <source>
        <dbReference type="ARBA" id="ARBA00005417"/>
    </source>
</evidence>
<dbReference type="InterPro" id="IPR003593">
    <property type="entry name" value="AAA+_ATPase"/>
</dbReference>
<dbReference type="SMART" id="SM00382">
    <property type="entry name" value="AAA"/>
    <property type="match status" value="1"/>
</dbReference>
<organism evidence="11 12">
    <name type="scientific">Litorivivens lipolytica</name>
    <dbReference type="NCBI Taxonomy" id="1524264"/>
    <lineage>
        <taxon>Bacteria</taxon>
        <taxon>Pseudomonadati</taxon>
        <taxon>Pseudomonadota</taxon>
        <taxon>Gammaproteobacteria</taxon>
        <taxon>Litorivivens</taxon>
    </lineage>
</organism>
<keyword evidence="4" id="KW-1003">Cell membrane</keyword>
<evidence type="ECO:0000256" key="5">
    <source>
        <dbReference type="ARBA" id="ARBA00022741"/>
    </source>
</evidence>
<evidence type="ECO:0000313" key="12">
    <source>
        <dbReference type="Proteomes" id="UP000537130"/>
    </source>
</evidence>
<dbReference type="CDD" id="cd03257">
    <property type="entry name" value="ABC_NikE_OppD_transporters"/>
    <property type="match status" value="1"/>
</dbReference>
<comment type="caution">
    <text evidence="11">The sequence shown here is derived from an EMBL/GenBank/DDBJ whole genome shotgun (WGS) entry which is preliminary data.</text>
</comment>
<dbReference type="GO" id="GO:0005886">
    <property type="term" value="C:plasma membrane"/>
    <property type="evidence" value="ECO:0007669"/>
    <property type="project" value="UniProtKB-SubCell"/>
</dbReference>
<dbReference type="Pfam" id="PF00005">
    <property type="entry name" value="ABC_tran"/>
    <property type="match status" value="1"/>
</dbReference>
<comment type="similarity">
    <text evidence="2">Belongs to the ABC transporter superfamily.</text>
</comment>
<evidence type="ECO:0000256" key="3">
    <source>
        <dbReference type="ARBA" id="ARBA00022448"/>
    </source>
</evidence>
<dbReference type="RefSeq" id="WP_183409154.1">
    <property type="nucleotide sequence ID" value="NZ_JACHWY010000001.1"/>
</dbReference>
<keyword evidence="7" id="KW-0472">Membrane</keyword>
<evidence type="ECO:0000259" key="10">
    <source>
        <dbReference type="PROSITE" id="PS50893"/>
    </source>
</evidence>
<keyword evidence="6 11" id="KW-0067">ATP-binding</keyword>